<keyword evidence="2" id="KW-1185">Reference proteome</keyword>
<protein>
    <submittedName>
        <fullName evidence="1">Putative NAD(P)H nitroreductase</fullName>
    </submittedName>
</protein>
<dbReference type="EMBL" id="MIGB01000014">
    <property type="protein sequence ID" value="OSY40111.1"/>
    <property type="molecule type" value="Genomic_DNA"/>
</dbReference>
<proteinExistence type="predicted"/>
<dbReference type="InterPro" id="IPR050627">
    <property type="entry name" value="Nitroreductase/BluB"/>
</dbReference>
<dbReference type="RefSeq" id="WP_085913175.1">
    <property type="nucleotide sequence ID" value="NZ_AP018920.1"/>
</dbReference>
<dbReference type="PANTHER" id="PTHR23026:SF123">
    <property type="entry name" value="NAD(P)H NITROREDUCTASE RV3131-RELATED"/>
    <property type="match status" value="1"/>
</dbReference>
<evidence type="ECO:0000313" key="1">
    <source>
        <dbReference type="EMBL" id="OSY40111.1"/>
    </source>
</evidence>
<dbReference type="GO" id="GO:0016491">
    <property type="term" value="F:oxidoreductase activity"/>
    <property type="evidence" value="ECO:0007669"/>
    <property type="project" value="InterPro"/>
</dbReference>
<dbReference type="PANTHER" id="PTHR23026">
    <property type="entry name" value="NADPH NITROREDUCTASE"/>
    <property type="match status" value="1"/>
</dbReference>
<accession>A0A1Y2MYH7</accession>
<reference evidence="1 2" key="1">
    <citation type="submission" date="2016-09" db="EMBL/GenBank/DDBJ databases">
        <title>Pseudonocardia autotrophica DSM535, a candidate organism with high potential of specific P450 cytochromes.</title>
        <authorList>
            <person name="Grumaz C."/>
            <person name="Vainshtein Y."/>
            <person name="Kirstahler P."/>
            <person name="Sohn K."/>
        </authorList>
    </citation>
    <scope>NUCLEOTIDE SEQUENCE [LARGE SCALE GENOMIC DNA]</scope>
    <source>
        <strain evidence="1 2">DSM 535</strain>
    </source>
</reference>
<dbReference type="Proteomes" id="UP000194360">
    <property type="component" value="Unassembled WGS sequence"/>
</dbReference>
<name>A0A1Y2MYH7_PSEAH</name>
<dbReference type="STRING" id="2074.BG845_02934"/>
<organism evidence="1 2">
    <name type="scientific">Pseudonocardia autotrophica</name>
    <name type="common">Amycolata autotrophica</name>
    <name type="synonym">Nocardia autotrophica</name>
    <dbReference type="NCBI Taxonomy" id="2074"/>
    <lineage>
        <taxon>Bacteria</taxon>
        <taxon>Bacillati</taxon>
        <taxon>Actinomycetota</taxon>
        <taxon>Actinomycetes</taxon>
        <taxon>Pseudonocardiales</taxon>
        <taxon>Pseudonocardiaceae</taxon>
        <taxon>Pseudonocardia</taxon>
    </lineage>
</organism>
<dbReference type="Gene3D" id="3.40.109.10">
    <property type="entry name" value="NADH Oxidase"/>
    <property type="match status" value="1"/>
</dbReference>
<gene>
    <name evidence="1" type="ORF">BG845_02934</name>
</gene>
<sequence length="334" mass="35972">MDATFHPGAVTGALGLDGETTAAVLRLATRAPSLHNSQPWRFRLLPDRIELRADPERRLPAADPTGRELRIGCGAALFTLRLALIGAGIRPLVSRYPQPGDPDLIAAVRHGGIVRATPEQRRMLEAVPRRRTNRRPFRDTAVPEPARSALRRAAFEEGAWLQLVTDPAQLAELGRLAREAHRVQGADAGFTAELAAWTGRSGSRDDGVPASAGGPCPPPNQPWVLRDFGGDAHPRPAQAAFESDPLIAVLSVHTDGPREELRAGEALQRVLLTATVAGLSASFLSQLVEVPDVREQARRLFGGTRPPQVFLRLGHGVPVPATPRRAPEKIVDSV</sequence>
<dbReference type="NCBIfam" id="NF047509">
    <property type="entry name" value="Rv3131_FMN_oxido"/>
    <property type="match status" value="1"/>
</dbReference>
<dbReference type="OrthoDB" id="8156917at2"/>
<comment type="caution">
    <text evidence="1">The sequence shown here is derived from an EMBL/GenBank/DDBJ whole genome shotgun (WGS) entry which is preliminary data.</text>
</comment>
<dbReference type="AlphaFoldDB" id="A0A1Y2MYH7"/>
<evidence type="ECO:0000313" key="2">
    <source>
        <dbReference type="Proteomes" id="UP000194360"/>
    </source>
</evidence>
<dbReference type="SUPFAM" id="SSF55469">
    <property type="entry name" value="FMN-dependent nitroreductase-like"/>
    <property type="match status" value="2"/>
</dbReference>
<dbReference type="InterPro" id="IPR000415">
    <property type="entry name" value="Nitroreductase-like"/>
</dbReference>